<evidence type="ECO:0000256" key="1">
    <source>
        <dbReference type="ARBA" id="ARBA00006484"/>
    </source>
</evidence>
<accession>A0A2N9M050</accession>
<dbReference type="EC" id="1.1.1.100" evidence="4"/>
<dbReference type="GO" id="GO:0004316">
    <property type="term" value="F:3-oxoacyl-[acyl-carrier-protein] reductase (NADPH) activity"/>
    <property type="evidence" value="ECO:0007669"/>
    <property type="project" value="UniProtKB-EC"/>
</dbReference>
<protein>
    <submittedName>
        <fullName evidence="4">3-oxoacyl-(Acyl-carrier-protein) reductase FabG</fullName>
        <ecNumber evidence="4">1.1.1.100</ecNumber>
    </submittedName>
</protein>
<dbReference type="InterPro" id="IPR020904">
    <property type="entry name" value="Sc_DH/Rdtase_CS"/>
</dbReference>
<proteinExistence type="inferred from homology"/>
<dbReference type="NCBIfam" id="NF009464">
    <property type="entry name" value="PRK12824.1"/>
    <property type="match status" value="1"/>
</dbReference>
<reference evidence="5" key="1">
    <citation type="submission" date="2018-02" db="EMBL/GenBank/DDBJ databases">
        <authorList>
            <person name="Hausmann B."/>
        </authorList>
    </citation>
    <scope>NUCLEOTIDE SEQUENCE [LARGE SCALE GENOMIC DNA]</scope>
    <source>
        <strain evidence="5">Peat soil MAG SbA5</strain>
    </source>
</reference>
<dbReference type="OrthoDB" id="9803333at2"/>
<dbReference type="Pfam" id="PF13561">
    <property type="entry name" value="adh_short_C2"/>
    <property type="match status" value="1"/>
</dbReference>
<dbReference type="SMART" id="SM00822">
    <property type="entry name" value="PKS_KR"/>
    <property type="match status" value="1"/>
</dbReference>
<dbReference type="Gene3D" id="3.40.50.720">
    <property type="entry name" value="NAD(P)-binding Rossmann-like Domain"/>
    <property type="match status" value="1"/>
</dbReference>
<evidence type="ECO:0000256" key="2">
    <source>
        <dbReference type="ARBA" id="ARBA00023002"/>
    </source>
</evidence>
<dbReference type="InterPro" id="IPR036291">
    <property type="entry name" value="NAD(P)-bd_dom_sf"/>
</dbReference>
<dbReference type="PANTHER" id="PTHR42879">
    <property type="entry name" value="3-OXOACYL-(ACYL-CARRIER-PROTEIN) REDUCTASE"/>
    <property type="match status" value="1"/>
</dbReference>
<dbReference type="InterPro" id="IPR057326">
    <property type="entry name" value="KR_dom"/>
</dbReference>
<dbReference type="AlphaFoldDB" id="A0A2N9M050"/>
<dbReference type="PRINTS" id="PR00080">
    <property type="entry name" value="SDRFAMILY"/>
</dbReference>
<organism evidence="4 5">
    <name type="scientific">Candidatus Sulfuritelmatomonas gaucii</name>
    <dbReference type="NCBI Taxonomy" id="2043161"/>
    <lineage>
        <taxon>Bacteria</taxon>
        <taxon>Pseudomonadati</taxon>
        <taxon>Acidobacteriota</taxon>
        <taxon>Terriglobia</taxon>
        <taxon>Terriglobales</taxon>
        <taxon>Acidobacteriaceae</taxon>
        <taxon>Candidatus Sulfuritelmatomonas</taxon>
    </lineage>
</organism>
<dbReference type="SUPFAM" id="SSF51735">
    <property type="entry name" value="NAD(P)-binding Rossmann-fold domains"/>
    <property type="match status" value="1"/>
</dbReference>
<comment type="similarity">
    <text evidence="1">Belongs to the short-chain dehydrogenases/reductases (SDR) family.</text>
</comment>
<evidence type="ECO:0000313" key="5">
    <source>
        <dbReference type="Proteomes" id="UP000239735"/>
    </source>
</evidence>
<sequence length="265" mass="28368">MAASSVLSSTSNFSEPVTDSLKGRVALVTGGSRGIGKAIALELARNGATVTFTYNSNLAKAEEVAAEIRTMDVECLMAQGDVARKEDARRVVSSTLEQFKRIDILVNNAGITRDHTLRKMTDEEWESAISVNLHGTYYCTTAALPAMTEQKYGRIINIASIVGQTGAFGQANYAASKGGIIAFTKCIALEYARDNITANTVAPGYTGTEMVEAMPADVLEKICAKIPLRRLAKPEEVAKAVLFLARDGDYITGTTINVNGGLLMF</sequence>
<evidence type="ECO:0000259" key="3">
    <source>
        <dbReference type="SMART" id="SM00822"/>
    </source>
</evidence>
<dbReference type="InterPro" id="IPR050259">
    <property type="entry name" value="SDR"/>
</dbReference>
<dbReference type="CDD" id="cd05333">
    <property type="entry name" value="BKR_SDR_c"/>
    <property type="match status" value="1"/>
</dbReference>
<dbReference type="PROSITE" id="PS00061">
    <property type="entry name" value="ADH_SHORT"/>
    <property type="match status" value="1"/>
</dbReference>
<dbReference type="NCBIfam" id="NF009466">
    <property type="entry name" value="PRK12826.1-2"/>
    <property type="match status" value="1"/>
</dbReference>
<dbReference type="PANTHER" id="PTHR42879:SF2">
    <property type="entry name" value="3-OXOACYL-[ACYL-CARRIER-PROTEIN] REDUCTASE FABG"/>
    <property type="match status" value="1"/>
</dbReference>
<dbReference type="NCBIfam" id="NF005559">
    <property type="entry name" value="PRK07231.1"/>
    <property type="match status" value="1"/>
</dbReference>
<dbReference type="Proteomes" id="UP000239735">
    <property type="component" value="Unassembled WGS sequence"/>
</dbReference>
<dbReference type="PRINTS" id="PR00081">
    <property type="entry name" value="GDHRDH"/>
</dbReference>
<keyword evidence="2 4" id="KW-0560">Oxidoreductase</keyword>
<dbReference type="GO" id="GO:0032787">
    <property type="term" value="P:monocarboxylic acid metabolic process"/>
    <property type="evidence" value="ECO:0007669"/>
    <property type="project" value="UniProtKB-ARBA"/>
</dbReference>
<dbReference type="EMBL" id="OKRB01000130">
    <property type="protein sequence ID" value="SPE28839.1"/>
    <property type="molecule type" value="Genomic_DNA"/>
</dbReference>
<dbReference type="FunFam" id="3.40.50.720:FF:000173">
    <property type="entry name" value="3-oxoacyl-[acyl-carrier protein] reductase"/>
    <property type="match status" value="1"/>
</dbReference>
<feature type="domain" description="Ketoreductase" evidence="3">
    <location>
        <begin position="24"/>
        <end position="208"/>
    </location>
</feature>
<name>A0A2N9M050_9BACT</name>
<gene>
    <name evidence="4" type="primary">fabG</name>
    <name evidence="4" type="ORF">SBA5_70013</name>
</gene>
<dbReference type="InterPro" id="IPR002347">
    <property type="entry name" value="SDR_fam"/>
</dbReference>
<evidence type="ECO:0000313" key="4">
    <source>
        <dbReference type="EMBL" id="SPE28839.1"/>
    </source>
</evidence>